<accession>A0A6C0DYU5</accession>
<name>A0A6C0DYU5_9ZZZZ</name>
<dbReference type="AlphaFoldDB" id="A0A6C0DYU5"/>
<evidence type="ECO:0000313" key="2">
    <source>
        <dbReference type="EMBL" id="QHT21229.1"/>
    </source>
</evidence>
<protein>
    <submittedName>
        <fullName evidence="2">Uncharacterized protein</fullName>
    </submittedName>
</protein>
<organism evidence="2">
    <name type="scientific">viral metagenome</name>
    <dbReference type="NCBI Taxonomy" id="1070528"/>
    <lineage>
        <taxon>unclassified sequences</taxon>
        <taxon>metagenomes</taxon>
        <taxon>organismal metagenomes</taxon>
    </lineage>
</organism>
<feature type="compositionally biased region" description="Basic residues" evidence="1">
    <location>
        <begin position="57"/>
        <end position="80"/>
    </location>
</feature>
<proteinExistence type="predicted"/>
<feature type="compositionally biased region" description="Polar residues" evidence="1">
    <location>
        <begin position="33"/>
        <end position="43"/>
    </location>
</feature>
<sequence length="80" mass="9039">MGKKYSGGFFDFLNGLLTKQVSAEGKFKIDNGASDTKGNGASDTNKEADIQIPKEGGKRKSRKHRKSHKKHQRKSRRRTY</sequence>
<evidence type="ECO:0000256" key="1">
    <source>
        <dbReference type="SAM" id="MobiDB-lite"/>
    </source>
</evidence>
<dbReference type="EMBL" id="MN739688">
    <property type="protein sequence ID" value="QHT21229.1"/>
    <property type="molecule type" value="Genomic_DNA"/>
</dbReference>
<reference evidence="2" key="1">
    <citation type="journal article" date="2020" name="Nature">
        <title>Giant virus diversity and host interactions through global metagenomics.</title>
        <authorList>
            <person name="Schulz F."/>
            <person name="Roux S."/>
            <person name="Paez-Espino D."/>
            <person name="Jungbluth S."/>
            <person name="Walsh D.A."/>
            <person name="Denef V.J."/>
            <person name="McMahon K.D."/>
            <person name="Konstantinidis K.T."/>
            <person name="Eloe-Fadrosh E.A."/>
            <person name="Kyrpides N.C."/>
            <person name="Woyke T."/>
        </authorList>
    </citation>
    <scope>NUCLEOTIDE SEQUENCE</scope>
    <source>
        <strain evidence="2">GVMAG-M-3300023174-92</strain>
    </source>
</reference>
<feature type="region of interest" description="Disordered" evidence="1">
    <location>
        <begin position="26"/>
        <end position="80"/>
    </location>
</feature>